<reference evidence="9 10" key="1">
    <citation type="submission" date="2016-03" db="EMBL/GenBank/DDBJ databases">
        <title>Mechanisms controlling the formation of the plant cell surface in tip-growing cells are functionally conserved among land plants.</title>
        <authorList>
            <person name="Honkanen S."/>
            <person name="Jones V.A."/>
            <person name="Morieri G."/>
            <person name="Champion C."/>
            <person name="Hetherington A.J."/>
            <person name="Kelly S."/>
            <person name="Saint-Marcoux D."/>
            <person name="Proust H."/>
            <person name="Prescott H."/>
            <person name="Dolan L."/>
        </authorList>
    </citation>
    <scope>NUCLEOTIDE SEQUENCE [LARGE SCALE GENOMIC DNA]</scope>
    <source>
        <strain evidence="10">cv. Tak-1 and cv. Tak-2</strain>
        <tissue evidence="9">Whole gametophyte</tissue>
    </source>
</reference>
<evidence type="ECO:0000256" key="6">
    <source>
        <dbReference type="SAM" id="Coils"/>
    </source>
</evidence>
<keyword evidence="10" id="KW-1185">Reference proteome</keyword>
<keyword evidence="2 5" id="KW-0547">Nucleotide-binding</keyword>
<evidence type="ECO:0000256" key="7">
    <source>
        <dbReference type="SAM" id="MobiDB-lite"/>
    </source>
</evidence>
<reference evidence="11" key="3">
    <citation type="journal article" date="2020" name="Curr. Biol.">
        <title>Chromatin organization in early land plants reveals an ancestral association between H3K27me3, transposons, and constitutive heterochromatin.</title>
        <authorList>
            <person name="Montgomery S.A."/>
            <person name="Tanizawa Y."/>
            <person name="Galik B."/>
            <person name="Wang N."/>
            <person name="Ito T."/>
            <person name="Mochizuki T."/>
            <person name="Akimcheva S."/>
            <person name="Bowman J.L."/>
            <person name="Cognat V."/>
            <person name="Marechal-Drouard L."/>
            <person name="Ekker H."/>
            <person name="Hong S.F."/>
            <person name="Kohchi T."/>
            <person name="Lin S.S."/>
            <person name="Liu L.D."/>
            <person name="Nakamura Y."/>
            <person name="Valeeva L.R."/>
            <person name="Shakirov E.V."/>
            <person name="Shippen D.E."/>
            <person name="Wei W.L."/>
            <person name="Yagura M."/>
            <person name="Yamaoka S."/>
            <person name="Yamato K.T."/>
            <person name="Liu C."/>
            <person name="Berger F."/>
        </authorList>
    </citation>
    <scope>NUCLEOTIDE SEQUENCE [LARGE SCALE GENOMIC DNA]</scope>
    <source>
        <strain evidence="11">Tak-1</strain>
    </source>
</reference>
<comment type="function">
    <text evidence="5">Small GTPase required for proper nuclear import of RNA polymerase II (RNAPII). May act at an RNAP assembly step prior to nuclear import.</text>
</comment>
<evidence type="ECO:0000313" key="10">
    <source>
        <dbReference type="Proteomes" id="UP000077202"/>
    </source>
</evidence>
<dbReference type="GO" id="GO:0005737">
    <property type="term" value="C:cytoplasm"/>
    <property type="evidence" value="ECO:0007669"/>
    <property type="project" value="UniProtKB-SubCell"/>
</dbReference>
<dbReference type="Pfam" id="PF03029">
    <property type="entry name" value="ATP_bind_1"/>
    <property type="match status" value="1"/>
</dbReference>
<feature type="compositionally biased region" description="Acidic residues" evidence="7">
    <location>
        <begin position="339"/>
        <end position="369"/>
    </location>
</feature>
<reference evidence="8" key="2">
    <citation type="journal article" date="2019" name="Curr. Biol.">
        <title>Chromatin organization in early land plants reveals an ancestral association between H3K27me3, transposons, and constitutive heterochromatin.</title>
        <authorList>
            <person name="Montgomery S.A."/>
            <person name="Tanizawa Y."/>
            <person name="Galik B."/>
            <person name="Wang N."/>
            <person name="Ito T."/>
            <person name="Mochizuki T."/>
            <person name="Akimcheva S."/>
            <person name="Bowman J."/>
            <person name="Cognat V."/>
            <person name="Drouard L."/>
            <person name="Ekker H."/>
            <person name="Houng S."/>
            <person name="Kohchi T."/>
            <person name="Lin S."/>
            <person name="Liu L.D."/>
            <person name="Nakamura Y."/>
            <person name="Valeeva L.R."/>
            <person name="Shakirov E.V."/>
            <person name="Shippen D.E."/>
            <person name="Wei W."/>
            <person name="Yagura M."/>
            <person name="Yamaoka S."/>
            <person name="Yamato K.T."/>
            <person name="Liu C."/>
            <person name="Berger F."/>
        </authorList>
    </citation>
    <scope>NUCLEOTIDE SEQUENCE [LARGE SCALE GENOMIC DNA]</scope>
    <source>
        <strain evidence="8">Tak-1</strain>
    </source>
</reference>
<dbReference type="Gene3D" id="3.40.50.300">
    <property type="entry name" value="P-loop containing nucleotide triphosphate hydrolases"/>
    <property type="match status" value="1"/>
</dbReference>
<dbReference type="Proteomes" id="UP001162541">
    <property type="component" value="Chromosome 4"/>
</dbReference>
<gene>
    <name evidence="9" type="ORF">AXG93_1520s1240</name>
    <name evidence="8" type="ORF">Mp_4g02690</name>
</gene>
<dbReference type="EMBL" id="LVLJ01003740">
    <property type="protein sequence ID" value="OAE19950.1"/>
    <property type="molecule type" value="Genomic_DNA"/>
</dbReference>
<dbReference type="Proteomes" id="UP000077202">
    <property type="component" value="Unassembled WGS sequence"/>
</dbReference>
<dbReference type="FunFam" id="3.40.50.300:FF:000817">
    <property type="entry name" value="GPN-loop GTPase 1"/>
    <property type="match status" value="1"/>
</dbReference>
<dbReference type="GO" id="GO:0005634">
    <property type="term" value="C:nucleus"/>
    <property type="evidence" value="ECO:0007669"/>
    <property type="project" value="UniProtKB-SubCell"/>
</dbReference>
<keyword evidence="6" id="KW-0175">Coiled coil</keyword>
<evidence type="ECO:0000256" key="5">
    <source>
        <dbReference type="RuleBase" id="RU365059"/>
    </source>
</evidence>
<dbReference type="InterPro" id="IPR030230">
    <property type="entry name" value="Gpn1/Npa3/XAB1"/>
</dbReference>
<dbReference type="InterPro" id="IPR027417">
    <property type="entry name" value="P-loop_NTPase"/>
</dbReference>
<accession>A0A176VGF8</accession>
<evidence type="ECO:0000313" key="9">
    <source>
        <dbReference type="EMBL" id="OAE19950.1"/>
    </source>
</evidence>
<proteinExistence type="inferred from homology"/>
<feature type="region of interest" description="Disordered" evidence="7">
    <location>
        <begin position="330"/>
        <end position="376"/>
    </location>
</feature>
<evidence type="ECO:0000313" key="8">
    <source>
        <dbReference type="EMBL" id="BBN07296.1"/>
    </source>
</evidence>
<comment type="similarity">
    <text evidence="1 5">Belongs to the GPN-loop GTPase family.</text>
</comment>
<comment type="subunit">
    <text evidence="5">Binds to RNA polymerase II.</text>
</comment>
<name>A0A176VGF8_MARPO</name>
<evidence type="ECO:0000313" key="11">
    <source>
        <dbReference type="Proteomes" id="UP001162541"/>
    </source>
</evidence>
<feature type="coiled-coil region" evidence="6">
    <location>
        <begin position="286"/>
        <end position="325"/>
    </location>
</feature>
<dbReference type="PANTHER" id="PTHR21231">
    <property type="entry name" value="XPA-BINDING PROTEIN 1-RELATED"/>
    <property type="match status" value="1"/>
</dbReference>
<comment type="subcellular location">
    <subcellularLocation>
        <location evidence="5">Cytoplasm</location>
    </subcellularLocation>
    <subcellularLocation>
        <location evidence="5">Nucleus</location>
    </subcellularLocation>
</comment>
<evidence type="ECO:0000256" key="2">
    <source>
        <dbReference type="ARBA" id="ARBA00022741"/>
    </source>
</evidence>
<evidence type="ECO:0000256" key="4">
    <source>
        <dbReference type="ARBA" id="ARBA00023134"/>
    </source>
</evidence>
<dbReference type="GO" id="GO:0003924">
    <property type="term" value="F:GTPase activity"/>
    <property type="evidence" value="ECO:0007669"/>
    <property type="project" value="InterPro"/>
</dbReference>
<dbReference type="SUPFAM" id="SSF52540">
    <property type="entry name" value="P-loop containing nucleoside triphosphate hydrolases"/>
    <property type="match status" value="1"/>
</dbReference>
<sequence length="376" mass="42048">MSESDLDLSDAEEETPHAEMKKLDIQGKAAEASSSSKKPIIIIVIGMAGSGKTTLMHRLVAHVQESGKRGYVLNLDPAVTNLPYGANIDIRDTVKYKNVMKEYGLGPNGGILTSLNLFATKFDEVVGLVEKRAPELDYVLVDTPGQIEIFTWSASGAIITEAFASTFPTVVTYVVDTPRSTSPVTFMSNMLYACGILYKTRLPLMLAFNKTDITQHQFAVEWMEDFEKFQDAVESDKSYNANLSRSLCLVLDEFYQNLRKVGVSAISGAGMKEFFETVDACGQDYMQNYRVELEQRRKDKEQREEERKRVNLEKLERDIAESKGEPVVLASASKKDVLGEDADAADVAEEEEIYDSDVSGEVDDDDDNEDEKHYRY</sequence>
<keyword evidence="4 5" id="KW-0342">GTP-binding</keyword>
<feature type="region of interest" description="Disordered" evidence="7">
    <location>
        <begin position="1"/>
        <end position="20"/>
    </location>
</feature>
<dbReference type="AlphaFoldDB" id="A0A176VGF8"/>
<evidence type="ECO:0000256" key="3">
    <source>
        <dbReference type="ARBA" id="ARBA00022801"/>
    </source>
</evidence>
<dbReference type="CDD" id="cd17870">
    <property type="entry name" value="GPN1"/>
    <property type="match status" value="1"/>
</dbReference>
<feature type="compositionally biased region" description="Acidic residues" evidence="7">
    <location>
        <begin position="1"/>
        <end position="13"/>
    </location>
</feature>
<dbReference type="GO" id="GO:0005525">
    <property type="term" value="F:GTP binding"/>
    <property type="evidence" value="ECO:0007669"/>
    <property type="project" value="UniProtKB-KW"/>
</dbReference>
<evidence type="ECO:0000256" key="1">
    <source>
        <dbReference type="ARBA" id="ARBA00005290"/>
    </source>
</evidence>
<dbReference type="InterPro" id="IPR004130">
    <property type="entry name" value="Gpn"/>
</dbReference>
<dbReference type="EMBL" id="AP019869">
    <property type="protein sequence ID" value="BBN07296.1"/>
    <property type="molecule type" value="Genomic_DNA"/>
</dbReference>
<dbReference type="EC" id="3.6.5.-" evidence="5"/>
<dbReference type="PANTHER" id="PTHR21231:SF8">
    <property type="entry name" value="GPN-LOOP GTPASE 1"/>
    <property type="match status" value="1"/>
</dbReference>
<keyword evidence="5" id="KW-0963">Cytoplasm</keyword>
<protein>
    <recommendedName>
        <fullName evidence="5">GPN-loop GTPase</fullName>
        <ecNumber evidence="5">3.6.5.-</ecNumber>
    </recommendedName>
</protein>
<organism evidence="9 10">
    <name type="scientific">Marchantia polymorpha subsp. ruderalis</name>
    <dbReference type="NCBI Taxonomy" id="1480154"/>
    <lineage>
        <taxon>Eukaryota</taxon>
        <taxon>Viridiplantae</taxon>
        <taxon>Streptophyta</taxon>
        <taxon>Embryophyta</taxon>
        <taxon>Marchantiophyta</taxon>
        <taxon>Marchantiopsida</taxon>
        <taxon>Marchantiidae</taxon>
        <taxon>Marchantiales</taxon>
        <taxon>Marchantiaceae</taxon>
        <taxon>Marchantia</taxon>
    </lineage>
</organism>
<keyword evidence="3 5" id="KW-0378">Hydrolase</keyword>